<dbReference type="Pfam" id="PF13921">
    <property type="entry name" value="Myb_DNA-bind_6"/>
    <property type="match status" value="1"/>
</dbReference>
<evidence type="ECO:0008006" key="6">
    <source>
        <dbReference type="Google" id="ProtNLM"/>
    </source>
</evidence>
<feature type="compositionally biased region" description="Polar residues" evidence="1">
    <location>
        <begin position="495"/>
        <end position="528"/>
    </location>
</feature>
<dbReference type="InterPro" id="IPR009057">
    <property type="entry name" value="Homeodomain-like_sf"/>
</dbReference>
<dbReference type="PANTHER" id="PTHR45614:SF51">
    <property type="entry name" value="MYB-LIKE DNA-BINDING PROTEIN BAS1"/>
    <property type="match status" value="1"/>
</dbReference>
<dbReference type="InterPro" id="IPR001005">
    <property type="entry name" value="SANT/Myb"/>
</dbReference>
<feature type="compositionally biased region" description="Low complexity" evidence="1">
    <location>
        <begin position="548"/>
        <end position="559"/>
    </location>
</feature>
<dbReference type="OrthoDB" id="2143914at2759"/>
<feature type="compositionally biased region" description="Low complexity" evidence="1">
    <location>
        <begin position="141"/>
        <end position="165"/>
    </location>
</feature>
<feature type="compositionally biased region" description="Polar residues" evidence="1">
    <location>
        <begin position="96"/>
        <end position="125"/>
    </location>
</feature>
<feature type="domain" description="HTH myb-type" evidence="3">
    <location>
        <begin position="227"/>
        <end position="280"/>
    </location>
</feature>
<dbReference type="GO" id="GO:0000981">
    <property type="term" value="F:DNA-binding transcription factor activity, RNA polymerase II-specific"/>
    <property type="evidence" value="ECO:0007669"/>
    <property type="project" value="TreeGrafter"/>
</dbReference>
<feature type="domain" description="Myb-like" evidence="2">
    <location>
        <begin position="580"/>
        <end position="630"/>
    </location>
</feature>
<dbReference type="PANTHER" id="PTHR45614">
    <property type="entry name" value="MYB PROTEIN-RELATED"/>
    <property type="match status" value="1"/>
</dbReference>
<dbReference type="Proteomes" id="UP000310066">
    <property type="component" value="Unassembled WGS sequence"/>
</dbReference>
<feature type="domain" description="Myb-like" evidence="2">
    <location>
        <begin position="227"/>
        <end position="276"/>
    </location>
</feature>
<sequence>MMDHTLCRKYFTPISSPGSSEFKSESPEASIENFGCTAEYWSQPCRNCIVVTGTLVPLLLTSLSHPRGNIPNTNRNPQLKPTSVPSPSAYSASPSQLTLSSDATPTFHNPYQTQYTYAPTPQHPVQTGFGYPQPTQYSSHPLQTQHQALSQQQQAQAQQTLSPTTTRKRRASELGGGGEPSLSGSSSSTFTNAPPGLVTNTTFAPHDLGDPSAAGPSQAQLPSPVAKKGRTNTPWTPAEEQRLKTLRDAGSSWSDIAKTFPQRTEGSVKKHWYKDMHYAEFAEDESTTLLQAIKDYESNKWKVIGQKVGKPAKACEQFAKEQGWKPLWAIATLANPYQHFDFTYGAQGQDQQDPDQTPVTNAAYQQLLTQGFQPQDQYLSPQSQHHAAQSFPQYGIAPILPSQVTAPEPSYTIDQPQMVPTQMQRAMSTVSSSHYGTPHETPELLRYQPAASVVRKRSHQSDYSYDYQALQQLQAQASSSAQIPVELTPHGHHAQLQSGASSYYVPSQRASPQHTYPPHQSFQSMQPQTHHHHRLPNQPPPTKLQRLGDPSSSSSAAAAPDDHGPPSMVGQTGMPAPAPKPKGPKLKFTAEDDALLVELKETKNLTWKQIADFFPGRTSGTLQVRYCTKLKAKSGGWSDDLVRQDVSAAAASASGGVNSEAVAGEEEEEEV</sequence>
<protein>
    <recommendedName>
        <fullName evidence="6">Myb-like domain-containing protein</fullName>
    </recommendedName>
</protein>
<dbReference type="AlphaFoldDB" id="A0A4U0UKG9"/>
<evidence type="ECO:0000259" key="3">
    <source>
        <dbReference type="PROSITE" id="PS51294"/>
    </source>
</evidence>
<comment type="caution">
    <text evidence="4">The sequence shown here is derived from an EMBL/GenBank/DDBJ whole genome shotgun (WGS) entry which is preliminary data.</text>
</comment>
<feature type="region of interest" description="Disordered" evidence="1">
    <location>
        <begin position="65"/>
        <end position="240"/>
    </location>
</feature>
<evidence type="ECO:0000256" key="1">
    <source>
        <dbReference type="SAM" id="MobiDB-lite"/>
    </source>
</evidence>
<dbReference type="GO" id="GO:0005634">
    <property type="term" value="C:nucleus"/>
    <property type="evidence" value="ECO:0007669"/>
    <property type="project" value="TreeGrafter"/>
</dbReference>
<evidence type="ECO:0000313" key="4">
    <source>
        <dbReference type="EMBL" id="TKA36220.1"/>
    </source>
</evidence>
<dbReference type="GO" id="GO:0000978">
    <property type="term" value="F:RNA polymerase II cis-regulatory region sequence-specific DNA binding"/>
    <property type="evidence" value="ECO:0007669"/>
    <property type="project" value="TreeGrafter"/>
</dbReference>
<dbReference type="EMBL" id="NAJP01000062">
    <property type="protein sequence ID" value="TKA36220.1"/>
    <property type="molecule type" value="Genomic_DNA"/>
</dbReference>
<dbReference type="CDD" id="cd00167">
    <property type="entry name" value="SANT"/>
    <property type="match status" value="3"/>
</dbReference>
<dbReference type="SMART" id="SM00717">
    <property type="entry name" value="SANT"/>
    <property type="match status" value="3"/>
</dbReference>
<feature type="compositionally biased region" description="Polar residues" evidence="1">
    <location>
        <begin position="70"/>
        <end position="80"/>
    </location>
</feature>
<evidence type="ECO:0000313" key="5">
    <source>
        <dbReference type="Proteomes" id="UP000310066"/>
    </source>
</evidence>
<organism evidence="4 5">
    <name type="scientific">Friedmanniomyces endolithicus</name>
    <dbReference type="NCBI Taxonomy" id="329885"/>
    <lineage>
        <taxon>Eukaryota</taxon>
        <taxon>Fungi</taxon>
        <taxon>Dikarya</taxon>
        <taxon>Ascomycota</taxon>
        <taxon>Pezizomycotina</taxon>
        <taxon>Dothideomycetes</taxon>
        <taxon>Dothideomycetidae</taxon>
        <taxon>Mycosphaerellales</taxon>
        <taxon>Teratosphaeriaceae</taxon>
        <taxon>Friedmanniomyces</taxon>
    </lineage>
</organism>
<evidence type="ECO:0000259" key="2">
    <source>
        <dbReference type="PROSITE" id="PS50090"/>
    </source>
</evidence>
<dbReference type="Pfam" id="PF00249">
    <property type="entry name" value="Myb_DNA-binding"/>
    <property type="match status" value="1"/>
</dbReference>
<feature type="region of interest" description="Disordered" evidence="1">
    <location>
        <begin position="492"/>
        <end position="586"/>
    </location>
</feature>
<dbReference type="SUPFAM" id="SSF46689">
    <property type="entry name" value="Homeodomain-like"/>
    <property type="match status" value="2"/>
</dbReference>
<accession>A0A4U0UKG9</accession>
<feature type="compositionally biased region" description="Low complexity" evidence="1">
    <location>
        <begin position="649"/>
        <end position="662"/>
    </location>
</feature>
<dbReference type="STRING" id="329885.A0A4U0UKG9"/>
<dbReference type="InterPro" id="IPR017930">
    <property type="entry name" value="Myb_dom"/>
</dbReference>
<proteinExistence type="predicted"/>
<dbReference type="PROSITE" id="PS51294">
    <property type="entry name" value="HTH_MYB"/>
    <property type="match status" value="1"/>
</dbReference>
<dbReference type="InterPro" id="IPR050560">
    <property type="entry name" value="MYB_TF"/>
</dbReference>
<name>A0A4U0UKG9_9PEZI</name>
<feature type="region of interest" description="Disordered" evidence="1">
    <location>
        <begin position="649"/>
        <end position="671"/>
    </location>
</feature>
<dbReference type="Gene3D" id="1.10.10.60">
    <property type="entry name" value="Homeodomain-like"/>
    <property type="match status" value="2"/>
</dbReference>
<dbReference type="PROSITE" id="PS50090">
    <property type="entry name" value="MYB_LIKE"/>
    <property type="match status" value="2"/>
</dbReference>
<gene>
    <name evidence="4" type="ORF">B0A54_12850</name>
</gene>
<reference evidence="4 5" key="1">
    <citation type="submission" date="2017-03" db="EMBL/GenBank/DDBJ databases">
        <title>Genomes of endolithic fungi from Antarctica.</title>
        <authorList>
            <person name="Coleine C."/>
            <person name="Masonjones S."/>
            <person name="Stajich J.E."/>
        </authorList>
    </citation>
    <scope>NUCLEOTIDE SEQUENCE [LARGE SCALE GENOMIC DNA]</scope>
    <source>
        <strain evidence="4 5">CCFEE 5311</strain>
    </source>
</reference>
<feature type="compositionally biased region" description="Low complexity" evidence="1">
    <location>
        <begin position="81"/>
        <end position="95"/>
    </location>
</feature>